<dbReference type="GO" id="GO:0046872">
    <property type="term" value="F:metal ion binding"/>
    <property type="evidence" value="ECO:0007669"/>
    <property type="project" value="UniProtKB-KW"/>
</dbReference>
<dbReference type="SUPFAM" id="SSF55008">
    <property type="entry name" value="HMA, heavy metal-associated domain"/>
    <property type="match status" value="1"/>
</dbReference>
<dbReference type="OrthoDB" id="9814359at2"/>
<keyword evidence="4" id="KW-1185">Reference proteome</keyword>
<accession>A0A4Q7YMY6</accession>
<evidence type="ECO:0000313" key="4">
    <source>
        <dbReference type="Proteomes" id="UP000292423"/>
    </source>
</evidence>
<dbReference type="InterPro" id="IPR017969">
    <property type="entry name" value="Heavy-metal-associated_CS"/>
</dbReference>
<dbReference type="PROSITE" id="PS01047">
    <property type="entry name" value="HMA_1"/>
    <property type="match status" value="1"/>
</dbReference>
<dbReference type="InterPro" id="IPR006121">
    <property type="entry name" value="HMA_dom"/>
</dbReference>
<dbReference type="CDD" id="cd00371">
    <property type="entry name" value="HMA"/>
    <property type="match status" value="1"/>
</dbReference>
<evidence type="ECO:0000313" key="3">
    <source>
        <dbReference type="EMBL" id="RZU38344.1"/>
    </source>
</evidence>
<evidence type="ECO:0000259" key="2">
    <source>
        <dbReference type="PROSITE" id="PS50846"/>
    </source>
</evidence>
<dbReference type="RefSeq" id="WP_130413841.1">
    <property type="nucleotide sequence ID" value="NZ_SHKX01000013.1"/>
</dbReference>
<name>A0A4Q7YMY6_9GAMM</name>
<dbReference type="EMBL" id="SHKX01000013">
    <property type="protein sequence ID" value="RZU38344.1"/>
    <property type="molecule type" value="Genomic_DNA"/>
</dbReference>
<organism evidence="3 4">
    <name type="scientific">Fluviicoccus keumensis</name>
    <dbReference type="NCBI Taxonomy" id="1435465"/>
    <lineage>
        <taxon>Bacteria</taxon>
        <taxon>Pseudomonadati</taxon>
        <taxon>Pseudomonadota</taxon>
        <taxon>Gammaproteobacteria</taxon>
        <taxon>Moraxellales</taxon>
        <taxon>Moraxellaceae</taxon>
        <taxon>Fluviicoccus</taxon>
    </lineage>
</organism>
<comment type="caution">
    <text evidence="3">The sequence shown here is derived from an EMBL/GenBank/DDBJ whole genome shotgun (WGS) entry which is preliminary data.</text>
</comment>
<gene>
    <name evidence="3" type="ORF">EV700_2274</name>
</gene>
<dbReference type="AlphaFoldDB" id="A0A4Q7YMY6"/>
<keyword evidence="1" id="KW-0479">Metal-binding</keyword>
<proteinExistence type="predicted"/>
<sequence length="67" mass="7159">MIVFNVHDMTCGHCAGLINKAVHDIDPAARVEIDLTTHRVTIASATAEAGELRQAIQEAGYTPEVVS</sequence>
<dbReference type="Pfam" id="PF00403">
    <property type="entry name" value="HMA"/>
    <property type="match status" value="1"/>
</dbReference>
<reference evidence="3 4" key="1">
    <citation type="submission" date="2019-02" db="EMBL/GenBank/DDBJ databases">
        <title>Genomic Encyclopedia of Type Strains, Phase IV (KMG-IV): sequencing the most valuable type-strain genomes for metagenomic binning, comparative biology and taxonomic classification.</title>
        <authorList>
            <person name="Goeker M."/>
        </authorList>
    </citation>
    <scope>NUCLEOTIDE SEQUENCE [LARGE SCALE GENOMIC DNA]</scope>
    <source>
        <strain evidence="3 4">DSM 105135</strain>
    </source>
</reference>
<evidence type="ECO:0000256" key="1">
    <source>
        <dbReference type="ARBA" id="ARBA00022723"/>
    </source>
</evidence>
<dbReference type="InterPro" id="IPR036163">
    <property type="entry name" value="HMA_dom_sf"/>
</dbReference>
<protein>
    <submittedName>
        <fullName evidence="3">Copper chaperone</fullName>
    </submittedName>
</protein>
<feature type="domain" description="HMA" evidence="2">
    <location>
        <begin position="1"/>
        <end position="64"/>
    </location>
</feature>
<dbReference type="Proteomes" id="UP000292423">
    <property type="component" value="Unassembled WGS sequence"/>
</dbReference>
<dbReference type="Gene3D" id="3.30.70.100">
    <property type="match status" value="1"/>
</dbReference>
<dbReference type="PROSITE" id="PS50846">
    <property type="entry name" value="HMA_2"/>
    <property type="match status" value="1"/>
</dbReference>